<proteinExistence type="predicted"/>
<dbReference type="EMBL" id="CAEKDK010000006">
    <property type="protein sequence ID" value="CAB4284572.1"/>
    <property type="molecule type" value="Genomic_DNA"/>
</dbReference>
<accession>A0A6J5V8R5</accession>
<name>A0A6J5V8R5_PRUAR</name>
<gene>
    <name evidence="1" type="ORF">CURHAP_LOCUS40128</name>
</gene>
<dbReference type="AlphaFoldDB" id="A0A6J5V8R5"/>
<sequence>MKKDFAGGGLVDSHMGEMGVLRQIFRGARQWCGGCWWGGAIGGPRRGRGLREISTWRWWIVAWEWEMGVSAREKLFL</sequence>
<evidence type="ECO:0000313" key="1">
    <source>
        <dbReference type="EMBL" id="CAB4284572.1"/>
    </source>
</evidence>
<evidence type="ECO:0000313" key="2">
    <source>
        <dbReference type="Proteomes" id="UP000507222"/>
    </source>
</evidence>
<dbReference type="Proteomes" id="UP000507222">
    <property type="component" value="Unassembled WGS sequence"/>
</dbReference>
<reference evidence="1 2" key="1">
    <citation type="submission" date="2020-05" db="EMBL/GenBank/DDBJ databases">
        <authorList>
            <person name="Campoy J."/>
            <person name="Schneeberger K."/>
            <person name="Spophaly S."/>
        </authorList>
    </citation>
    <scope>NUCLEOTIDE SEQUENCE [LARGE SCALE GENOMIC DNA]</scope>
    <source>
        <strain evidence="1">PruArmRojPasFocal</strain>
    </source>
</reference>
<organism evidence="1 2">
    <name type="scientific">Prunus armeniaca</name>
    <name type="common">Apricot</name>
    <name type="synonym">Armeniaca vulgaris</name>
    <dbReference type="NCBI Taxonomy" id="36596"/>
    <lineage>
        <taxon>Eukaryota</taxon>
        <taxon>Viridiplantae</taxon>
        <taxon>Streptophyta</taxon>
        <taxon>Embryophyta</taxon>
        <taxon>Tracheophyta</taxon>
        <taxon>Spermatophyta</taxon>
        <taxon>Magnoliopsida</taxon>
        <taxon>eudicotyledons</taxon>
        <taxon>Gunneridae</taxon>
        <taxon>Pentapetalae</taxon>
        <taxon>rosids</taxon>
        <taxon>fabids</taxon>
        <taxon>Rosales</taxon>
        <taxon>Rosaceae</taxon>
        <taxon>Amygdaloideae</taxon>
        <taxon>Amygdaleae</taxon>
        <taxon>Prunus</taxon>
    </lineage>
</organism>
<protein>
    <submittedName>
        <fullName evidence="1">Uncharacterized protein</fullName>
    </submittedName>
</protein>